<dbReference type="RefSeq" id="WP_189031271.1">
    <property type="nucleotide sequence ID" value="NZ_BMKR01000042.1"/>
</dbReference>
<proteinExistence type="predicted"/>
<organism evidence="5 6">
    <name type="scientific">Paenibacillus albidus</name>
    <dbReference type="NCBI Taxonomy" id="2041023"/>
    <lineage>
        <taxon>Bacteria</taxon>
        <taxon>Bacillati</taxon>
        <taxon>Bacillota</taxon>
        <taxon>Bacilli</taxon>
        <taxon>Bacillales</taxon>
        <taxon>Paenibacillaceae</taxon>
        <taxon>Paenibacillus</taxon>
    </lineage>
</organism>
<keyword evidence="1" id="KW-0805">Transcription regulation</keyword>
<dbReference type="InterPro" id="IPR050679">
    <property type="entry name" value="Bact_HTH_transcr_reg"/>
</dbReference>
<name>A0A917D3B2_9BACL</name>
<comment type="caution">
    <text evidence="5">The sequence shown here is derived from an EMBL/GenBank/DDBJ whole genome shotgun (WGS) entry which is preliminary data.</text>
</comment>
<dbReference type="Proteomes" id="UP000637643">
    <property type="component" value="Unassembled WGS sequence"/>
</dbReference>
<evidence type="ECO:0000256" key="3">
    <source>
        <dbReference type="ARBA" id="ARBA00023163"/>
    </source>
</evidence>
<dbReference type="GO" id="GO:0003700">
    <property type="term" value="F:DNA-binding transcription factor activity"/>
    <property type="evidence" value="ECO:0007669"/>
    <property type="project" value="InterPro"/>
</dbReference>
<keyword evidence="2" id="KW-0238">DNA-binding</keyword>
<gene>
    <name evidence="5" type="ORF">GCM10010912_59450</name>
</gene>
<dbReference type="PRINTS" id="PR00035">
    <property type="entry name" value="HTHGNTR"/>
</dbReference>
<dbReference type="PANTHER" id="PTHR44846:SF1">
    <property type="entry name" value="MANNOSYL-D-GLYCERATE TRANSPORT_METABOLISM SYSTEM REPRESSOR MNGR-RELATED"/>
    <property type="match status" value="1"/>
</dbReference>
<feature type="domain" description="HTH gntR-type" evidence="4">
    <location>
        <begin position="5"/>
        <end position="73"/>
    </location>
</feature>
<dbReference type="FunFam" id="1.10.10.10:FF:000079">
    <property type="entry name" value="GntR family transcriptional regulator"/>
    <property type="match status" value="1"/>
</dbReference>
<sequence length="86" mass="9628">MKKGLPLYREIQYQIKRQIELGNLRPGDRIPSEKELAERFYVSLITVKNALTGLADDGTLIRIQGKGTFVAGESLMRFFTGGANVK</sequence>
<accession>A0A917D3B2</accession>
<dbReference type="PANTHER" id="PTHR44846">
    <property type="entry name" value="MANNOSYL-D-GLYCERATE TRANSPORT/METABOLISM SYSTEM REPRESSOR MNGR-RELATED"/>
    <property type="match status" value="1"/>
</dbReference>
<evidence type="ECO:0000256" key="1">
    <source>
        <dbReference type="ARBA" id="ARBA00023015"/>
    </source>
</evidence>
<reference evidence="5" key="1">
    <citation type="journal article" date="2014" name="Int. J. Syst. Evol. Microbiol.">
        <title>Complete genome sequence of Corynebacterium casei LMG S-19264T (=DSM 44701T), isolated from a smear-ripened cheese.</title>
        <authorList>
            <consortium name="US DOE Joint Genome Institute (JGI-PGF)"/>
            <person name="Walter F."/>
            <person name="Albersmeier A."/>
            <person name="Kalinowski J."/>
            <person name="Ruckert C."/>
        </authorList>
    </citation>
    <scope>NUCLEOTIDE SEQUENCE</scope>
    <source>
        <strain evidence="5">CGMCC 1.16134</strain>
    </source>
</reference>
<dbReference type="EMBL" id="BMKR01000042">
    <property type="protein sequence ID" value="GGG06893.1"/>
    <property type="molecule type" value="Genomic_DNA"/>
</dbReference>
<protein>
    <recommendedName>
        <fullName evidence="4">HTH gntR-type domain-containing protein</fullName>
    </recommendedName>
</protein>
<evidence type="ECO:0000259" key="4">
    <source>
        <dbReference type="PROSITE" id="PS50949"/>
    </source>
</evidence>
<keyword evidence="3" id="KW-0804">Transcription</keyword>
<dbReference type="AlphaFoldDB" id="A0A917D3B2"/>
<dbReference type="GO" id="GO:0045892">
    <property type="term" value="P:negative regulation of DNA-templated transcription"/>
    <property type="evidence" value="ECO:0007669"/>
    <property type="project" value="TreeGrafter"/>
</dbReference>
<reference evidence="5" key="2">
    <citation type="submission" date="2020-09" db="EMBL/GenBank/DDBJ databases">
        <authorList>
            <person name="Sun Q."/>
            <person name="Zhou Y."/>
        </authorList>
    </citation>
    <scope>NUCLEOTIDE SEQUENCE</scope>
    <source>
        <strain evidence="5">CGMCC 1.16134</strain>
    </source>
</reference>
<dbReference type="InterPro" id="IPR036390">
    <property type="entry name" value="WH_DNA-bd_sf"/>
</dbReference>
<dbReference type="CDD" id="cd07377">
    <property type="entry name" value="WHTH_GntR"/>
    <property type="match status" value="1"/>
</dbReference>
<dbReference type="Gene3D" id="1.10.10.10">
    <property type="entry name" value="Winged helix-like DNA-binding domain superfamily/Winged helix DNA-binding domain"/>
    <property type="match status" value="1"/>
</dbReference>
<dbReference type="SUPFAM" id="SSF46785">
    <property type="entry name" value="Winged helix' DNA-binding domain"/>
    <property type="match status" value="1"/>
</dbReference>
<dbReference type="InterPro" id="IPR000524">
    <property type="entry name" value="Tscrpt_reg_HTH_GntR"/>
</dbReference>
<evidence type="ECO:0000313" key="5">
    <source>
        <dbReference type="EMBL" id="GGG06893.1"/>
    </source>
</evidence>
<dbReference type="GO" id="GO:0003677">
    <property type="term" value="F:DNA binding"/>
    <property type="evidence" value="ECO:0007669"/>
    <property type="project" value="UniProtKB-KW"/>
</dbReference>
<dbReference type="PROSITE" id="PS50949">
    <property type="entry name" value="HTH_GNTR"/>
    <property type="match status" value="1"/>
</dbReference>
<dbReference type="InterPro" id="IPR036388">
    <property type="entry name" value="WH-like_DNA-bd_sf"/>
</dbReference>
<evidence type="ECO:0000256" key="2">
    <source>
        <dbReference type="ARBA" id="ARBA00023125"/>
    </source>
</evidence>
<keyword evidence="6" id="KW-1185">Reference proteome</keyword>
<dbReference type="Pfam" id="PF00392">
    <property type="entry name" value="GntR"/>
    <property type="match status" value="1"/>
</dbReference>
<evidence type="ECO:0000313" key="6">
    <source>
        <dbReference type="Proteomes" id="UP000637643"/>
    </source>
</evidence>
<dbReference type="SMART" id="SM00345">
    <property type="entry name" value="HTH_GNTR"/>
    <property type="match status" value="1"/>
</dbReference>